<proteinExistence type="predicted"/>
<protein>
    <submittedName>
        <fullName evidence="2">Uncharacterized protein</fullName>
    </submittedName>
</protein>
<reference evidence="2" key="1">
    <citation type="submission" date="2023-07" db="EMBL/GenBank/DDBJ databases">
        <title>Black Yeasts Isolated from many extreme environments.</title>
        <authorList>
            <person name="Coleine C."/>
            <person name="Stajich J.E."/>
            <person name="Selbmann L."/>
        </authorList>
    </citation>
    <scope>NUCLEOTIDE SEQUENCE</scope>
    <source>
        <strain evidence="2">CCFEE 5485</strain>
    </source>
</reference>
<feature type="transmembrane region" description="Helical" evidence="1">
    <location>
        <begin position="238"/>
        <end position="259"/>
    </location>
</feature>
<dbReference type="Proteomes" id="UP001274830">
    <property type="component" value="Unassembled WGS sequence"/>
</dbReference>
<keyword evidence="1" id="KW-0812">Transmembrane</keyword>
<sequence length="366" mass="39125">MASHVPFLAVRPDEQFSDDVVKTRDFASSSSSLLDRINADANAMDAPALPRLPPATRLPSWVRFPMVVVISLTLSAFLNTLIADFTGYELAAVSREVTEQGQIAALMGWKLVELGTAWAAGYDWRDLSALAILSNLPFYFLLTTFYGIDYSAAIISLTIDVATIGIPFALLRPLIRAHAPGSAPNQQVAQDRSVGVAVGLLGASIYAVVIYGSLYTWLPVYLIINFDGLRSLDGAHNASVPMLIGSFLPLGWATVQFLFTPVIGSKGNPGLTDPEIYPEKAPFNPETATLIDTLAFNLGYSDGFSKRAEVLVKRTAVLVACSAANTFTRVLLTVDGSEPVGAAGWASVWAVAALLTSVAYGYVANE</sequence>
<name>A0AAE0TNS4_9PEZI</name>
<gene>
    <name evidence="2" type="ORF">LTR78_009889</name>
</gene>
<evidence type="ECO:0000256" key="1">
    <source>
        <dbReference type="SAM" id="Phobius"/>
    </source>
</evidence>
<feature type="transmembrane region" description="Helical" evidence="1">
    <location>
        <begin position="344"/>
        <end position="363"/>
    </location>
</feature>
<feature type="transmembrane region" description="Helical" evidence="1">
    <location>
        <begin position="315"/>
        <end position="332"/>
    </location>
</feature>
<accession>A0AAE0TNS4</accession>
<feature type="transmembrane region" description="Helical" evidence="1">
    <location>
        <begin position="127"/>
        <end position="148"/>
    </location>
</feature>
<feature type="transmembrane region" description="Helical" evidence="1">
    <location>
        <begin position="61"/>
        <end position="82"/>
    </location>
</feature>
<dbReference type="AlphaFoldDB" id="A0AAE0TNS4"/>
<organism evidence="2 3">
    <name type="scientific">Recurvomyces mirabilis</name>
    <dbReference type="NCBI Taxonomy" id="574656"/>
    <lineage>
        <taxon>Eukaryota</taxon>
        <taxon>Fungi</taxon>
        <taxon>Dikarya</taxon>
        <taxon>Ascomycota</taxon>
        <taxon>Pezizomycotina</taxon>
        <taxon>Dothideomycetes</taxon>
        <taxon>Dothideomycetidae</taxon>
        <taxon>Mycosphaerellales</taxon>
        <taxon>Teratosphaeriaceae</taxon>
        <taxon>Recurvomyces</taxon>
    </lineage>
</organism>
<feature type="transmembrane region" description="Helical" evidence="1">
    <location>
        <begin position="196"/>
        <end position="218"/>
    </location>
</feature>
<feature type="transmembrane region" description="Helical" evidence="1">
    <location>
        <begin position="154"/>
        <end position="175"/>
    </location>
</feature>
<keyword evidence="3" id="KW-1185">Reference proteome</keyword>
<keyword evidence="1" id="KW-1133">Transmembrane helix</keyword>
<comment type="caution">
    <text evidence="2">The sequence shown here is derived from an EMBL/GenBank/DDBJ whole genome shotgun (WGS) entry which is preliminary data.</text>
</comment>
<evidence type="ECO:0000313" key="3">
    <source>
        <dbReference type="Proteomes" id="UP001274830"/>
    </source>
</evidence>
<evidence type="ECO:0000313" key="2">
    <source>
        <dbReference type="EMBL" id="KAK3670234.1"/>
    </source>
</evidence>
<dbReference type="EMBL" id="JAUTXT010000060">
    <property type="protein sequence ID" value="KAK3670234.1"/>
    <property type="molecule type" value="Genomic_DNA"/>
</dbReference>
<keyword evidence="1" id="KW-0472">Membrane</keyword>